<protein>
    <submittedName>
        <fullName evidence="2">NACHT domain-containing protein</fullName>
    </submittedName>
</protein>
<organism evidence="2 3">
    <name type="scientific">Prosthecobacter debontii</name>
    <dbReference type="NCBI Taxonomy" id="48467"/>
    <lineage>
        <taxon>Bacteria</taxon>
        <taxon>Pseudomonadati</taxon>
        <taxon>Verrucomicrobiota</taxon>
        <taxon>Verrucomicrobiia</taxon>
        <taxon>Verrucomicrobiales</taxon>
        <taxon>Verrucomicrobiaceae</taxon>
        <taxon>Prosthecobacter</taxon>
    </lineage>
</organism>
<evidence type="ECO:0000313" key="3">
    <source>
        <dbReference type="Proteomes" id="UP000190774"/>
    </source>
</evidence>
<dbReference type="PANTHER" id="PTHR46844">
    <property type="entry name" value="SLR5058 PROTEIN"/>
    <property type="match status" value="1"/>
</dbReference>
<sequence length="731" mass="83723">MADPATSSFLTGAASKLGSFVWDQLTKAAPDLLKKFKEKRAMEQAVENYLSRYMDAYGSIKPIGMTHAIPLEQIYTEVQLTTEDLRLHFSEKMIEKTALSELRRTLNERQIRKQDGIDAANQFQRMLVVGNPGGGKSIYLQRIGWECLRSHGIRAQGHSGEPRYQPELLPVLLELKRCRSDEKASLVELLAREFADCGFPESVPMVEALLKAGKLLVLLDALDEVAQDRVEAVVQDAQSMVRRYPECRFIISCRIAFRHDYFRDFKDVTLLEFSDEQISRFIHNWFCDAEQKEAKIALSFVRELHRPEHKATLELARSPVLLGYLCVGYQGSLQLSSNRAEIYRRALDIFLQEWNARNLKTAHIRQLHASLPADTELLMLAQIAYRAMQEERFFLTRDEWIREIREFMTDLVEKPKTLPVGDILDGIAVSQGLVVQRSHQDWSFSHLTLQEYLAAYHIDQNGLMEITIRNYLGEKRWEEVFLILAGMKPGILLQEMIVTANAKIHDKNPSWTHWRDRLNAWDVDGDPEWSLERLAITKLIGASIYQMVKIAGPDTLDFAMSQDRALFLHSALESARDLAIVCDRTLVRDLSRVLDIERALSLNAGLDDIKSFAHAQGVLDNQEARLKKHALERAILRTRSLARVLANEFIRLLDSLTWVSQTIRDDLMHLEASSELINGEKDSLEGLLPPLESPSAFNRYFSTFLLIHRCKKAGAHKLKASEWQKVLEQIF</sequence>
<evidence type="ECO:0000313" key="2">
    <source>
        <dbReference type="EMBL" id="SKA95036.1"/>
    </source>
</evidence>
<name>A0A1T4XZT8_9BACT</name>
<dbReference type="RefSeq" id="WP_078813457.1">
    <property type="nucleotide sequence ID" value="NZ_FUYE01000006.1"/>
</dbReference>
<dbReference type="PANTHER" id="PTHR46844:SF1">
    <property type="entry name" value="SLR5058 PROTEIN"/>
    <property type="match status" value="1"/>
</dbReference>
<accession>A0A1T4XZT8</accession>
<dbReference type="OrthoDB" id="200188at2"/>
<dbReference type="PROSITE" id="PS50837">
    <property type="entry name" value="NACHT"/>
    <property type="match status" value="1"/>
</dbReference>
<dbReference type="STRING" id="48467.SAMN02745166_02253"/>
<evidence type="ECO:0000259" key="1">
    <source>
        <dbReference type="PROSITE" id="PS50837"/>
    </source>
</evidence>
<gene>
    <name evidence="2" type="ORF">SAMN02745166_02253</name>
</gene>
<dbReference type="EMBL" id="FUYE01000006">
    <property type="protein sequence ID" value="SKA95036.1"/>
    <property type="molecule type" value="Genomic_DNA"/>
</dbReference>
<feature type="domain" description="NACHT" evidence="1">
    <location>
        <begin position="124"/>
        <end position="254"/>
    </location>
</feature>
<dbReference type="Gene3D" id="3.40.50.300">
    <property type="entry name" value="P-loop containing nucleotide triphosphate hydrolases"/>
    <property type="match status" value="1"/>
</dbReference>
<dbReference type="Proteomes" id="UP000190774">
    <property type="component" value="Unassembled WGS sequence"/>
</dbReference>
<dbReference type="InterPro" id="IPR027417">
    <property type="entry name" value="P-loop_NTPase"/>
</dbReference>
<proteinExistence type="predicted"/>
<dbReference type="Pfam" id="PF05729">
    <property type="entry name" value="NACHT"/>
    <property type="match status" value="1"/>
</dbReference>
<reference evidence="3" key="1">
    <citation type="submission" date="2017-02" db="EMBL/GenBank/DDBJ databases">
        <authorList>
            <person name="Varghese N."/>
            <person name="Submissions S."/>
        </authorList>
    </citation>
    <scope>NUCLEOTIDE SEQUENCE [LARGE SCALE GENOMIC DNA]</scope>
    <source>
        <strain evidence="3">ATCC 700200</strain>
    </source>
</reference>
<keyword evidence="3" id="KW-1185">Reference proteome</keyword>
<dbReference type="InterPro" id="IPR007111">
    <property type="entry name" value="NACHT_NTPase"/>
</dbReference>
<dbReference type="AlphaFoldDB" id="A0A1T4XZT8"/>